<dbReference type="InterPro" id="IPR003607">
    <property type="entry name" value="HD/PDEase_dom"/>
</dbReference>
<dbReference type="CDD" id="cd00077">
    <property type="entry name" value="HDc"/>
    <property type="match status" value="1"/>
</dbReference>
<dbReference type="InterPro" id="IPR017705">
    <property type="entry name" value="Ribonuclease_Y"/>
</dbReference>
<keyword evidence="7" id="KW-0472">Membrane</keyword>
<dbReference type="PROSITE" id="PS51831">
    <property type="entry name" value="HD"/>
    <property type="match status" value="1"/>
</dbReference>
<dbReference type="PROSITE" id="PS50084">
    <property type="entry name" value="KH_TYPE_1"/>
    <property type="match status" value="1"/>
</dbReference>
<keyword evidence="5 7" id="KW-0694">RNA-binding</keyword>
<evidence type="ECO:0000259" key="10">
    <source>
        <dbReference type="PROSITE" id="PS51831"/>
    </source>
</evidence>
<dbReference type="InterPro" id="IPR004087">
    <property type="entry name" value="KH_dom"/>
</dbReference>
<name>A0ABU0L0G8_9BACL</name>
<organism evidence="11 12">
    <name type="scientific">Paenibacillus brasilensis</name>
    <dbReference type="NCBI Taxonomy" id="128574"/>
    <lineage>
        <taxon>Bacteria</taxon>
        <taxon>Bacillati</taxon>
        <taxon>Bacillota</taxon>
        <taxon>Bacilli</taxon>
        <taxon>Bacillales</taxon>
        <taxon>Paenibacillaceae</taxon>
        <taxon>Paenibacillus</taxon>
    </lineage>
</organism>
<gene>
    <name evidence="7" type="primary">rny</name>
    <name evidence="11" type="ORF">QOZ95_002513</name>
</gene>
<proteinExistence type="inferred from homology"/>
<evidence type="ECO:0000256" key="8">
    <source>
        <dbReference type="NCBIfam" id="TIGR03319"/>
    </source>
</evidence>
<dbReference type="SMART" id="SM00471">
    <property type="entry name" value="HDc"/>
    <property type="match status" value="1"/>
</dbReference>
<dbReference type="InterPro" id="IPR036612">
    <property type="entry name" value="KH_dom_type_1_sf"/>
</dbReference>
<dbReference type="PANTHER" id="PTHR12826:SF15">
    <property type="entry name" value="RIBONUCLEASE Y"/>
    <property type="match status" value="1"/>
</dbReference>
<evidence type="ECO:0000256" key="9">
    <source>
        <dbReference type="SAM" id="Coils"/>
    </source>
</evidence>
<dbReference type="SUPFAM" id="SSF54791">
    <property type="entry name" value="Eukaryotic type KH-domain (KH-domain type I)"/>
    <property type="match status" value="1"/>
</dbReference>
<dbReference type="SMART" id="SM00322">
    <property type="entry name" value="KH"/>
    <property type="match status" value="1"/>
</dbReference>
<dbReference type="EC" id="3.1.-.-" evidence="7 8"/>
<comment type="similarity">
    <text evidence="7">Belongs to the RNase Y family.</text>
</comment>
<comment type="caution">
    <text evidence="11">The sequence shown here is derived from an EMBL/GenBank/DDBJ whole genome shotgun (WGS) entry which is preliminary data.</text>
</comment>
<feature type="transmembrane region" description="Helical" evidence="7">
    <location>
        <begin position="30"/>
        <end position="51"/>
    </location>
</feature>
<dbReference type="NCBIfam" id="TIGR00277">
    <property type="entry name" value="HDIG"/>
    <property type="match status" value="1"/>
</dbReference>
<dbReference type="PANTHER" id="PTHR12826">
    <property type="entry name" value="RIBONUCLEASE Y"/>
    <property type="match status" value="1"/>
</dbReference>
<dbReference type="InterPro" id="IPR006674">
    <property type="entry name" value="HD_domain"/>
</dbReference>
<evidence type="ECO:0000256" key="6">
    <source>
        <dbReference type="ARBA" id="ARBA00022989"/>
    </source>
</evidence>
<evidence type="ECO:0000256" key="4">
    <source>
        <dbReference type="ARBA" id="ARBA00022801"/>
    </source>
</evidence>
<keyword evidence="12" id="KW-1185">Reference proteome</keyword>
<dbReference type="InterPro" id="IPR006675">
    <property type="entry name" value="HDIG_dom"/>
</dbReference>
<sequence>MTIKVNVTIAKSPKECLGGTNGEVNSMMTAIWFVLVAVAALFFGFGIGYFIRKSIAEAKISSAEEAAAQIVENAKKEAEALKKETVLEAKDEIHRIRAEAEKETRERRNEIQRQERRLLQKEESLDKKLESLERKEEQVANKEKRIDETQQQIDLIYKSQVTELERISNLTMEDARSIILTNVEQEVRHETAQMIKEIEQQAKEEADKKSREIITLAIQRCAADHVAETTVSVVTLPNEEMKGRIIGREGRNIRALETLTGIDLIIDDTPEAVILSGFDPIRREIARTALEKLVADGRIHPARIEEMVEKSRKEVDERIREYGEQATFEVGVHSLHPDLIKILGRLKFRTSYGQNVLKHSMEVAYLTGLMAGELGEDVVLARRAGLLHDIGKALDHEVEGSHVEIGVELAKKYKEHPVVINSIASHHGDCEATSVIAMLVGAADALSAARPGARRETLETYIRRLEKLERISESFEGVEKSYAIQAGREVRVMVQPEKIDDAEAFRLARDITKTIENELDYPGHIKVTVIRETRAVEYAK</sequence>
<dbReference type="CDD" id="cd22431">
    <property type="entry name" value="KH-I_RNaseY"/>
    <property type="match status" value="1"/>
</dbReference>
<keyword evidence="7" id="KW-1003">Cell membrane</keyword>
<evidence type="ECO:0000256" key="2">
    <source>
        <dbReference type="ARBA" id="ARBA00022722"/>
    </source>
</evidence>
<dbReference type="Gene3D" id="3.30.1370.10">
    <property type="entry name" value="K Homology domain, type 1"/>
    <property type="match status" value="1"/>
</dbReference>
<evidence type="ECO:0000313" key="11">
    <source>
        <dbReference type="EMBL" id="MDQ0494350.1"/>
    </source>
</evidence>
<accession>A0ABU0L0G8</accession>
<comment type="subcellular location">
    <subcellularLocation>
        <location evidence="7">Cell membrane</location>
        <topology evidence="7">Single-pass membrane protein</topology>
    </subcellularLocation>
</comment>
<dbReference type="NCBIfam" id="TIGR03319">
    <property type="entry name" value="RNase_Y"/>
    <property type="match status" value="1"/>
</dbReference>
<dbReference type="InterPro" id="IPR022711">
    <property type="entry name" value="RNase_Y_N"/>
</dbReference>
<keyword evidence="6 7" id="KW-1133">Transmembrane helix</keyword>
<feature type="coiled-coil region" evidence="9">
    <location>
        <begin position="64"/>
        <end position="152"/>
    </location>
</feature>
<keyword evidence="1 7" id="KW-0812">Transmembrane</keyword>
<dbReference type="SUPFAM" id="SSF109604">
    <property type="entry name" value="HD-domain/PDEase-like"/>
    <property type="match status" value="1"/>
</dbReference>
<comment type="function">
    <text evidence="7">Endoribonuclease that initiates mRNA decay.</text>
</comment>
<keyword evidence="3 7" id="KW-0255">Endonuclease</keyword>
<evidence type="ECO:0000256" key="1">
    <source>
        <dbReference type="ARBA" id="ARBA00022692"/>
    </source>
</evidence>
<dbReference type="Pfam" id="PF01966">
    <property type="entry name" value="HD"/>
    <property type="match status" value="1"/>
</dbReference>
<dbReference type="GO" id="GO:0016787">
    <property type="term" value="F:hydrolase activity"/>
    <property type="evidence" value="ECO:0007669"/>
    <property type="project" value="UniProtKB-KW"/>
</dbReference>
<keyword evidence="2 7" id="KW-0540">Nuclease</keyword>
<feature type="domain" description="HD" evidence="10">
    <location>
        <begin position="356"/>
        <end position="449"/>
    </location>
</feature>
<keyword evidence="9" id="KW-0175">Coiled coil</keyword>
<evidence type="ECO:0000256" key="5">
    <source>
        <dbReference type="ARBA" id="ARBA00022884"/>
    </source>
</evidence>
<evidence type="ECO:0000256" key="7">
    <source>
        <dbReference type="HAMAP-Rule" id="MF_00335"/>
    </source>
</evidence>
<protein>
    <recommendedName>
        <fullName evidence="7 8">Ribonuclease Y</fullName>
        <shortName evidence="7">RNase Y</shortName>
        <ecNumber evidence="7 8">3.1.-.-</ecNumber>
    </recommendedName>
</protein>
<dbReference type="Gene3D" id="1.10.3210.10">
    <property type="entry name" value="Hypothetical protein af1432"/>
    <property type="match status" value="1"/>
</dbReference>
<dbReference type="InterPro" id="IPR004088">
    <property type="entry name" value="KH_dom_type_1"/>
</dbReference>
<dbReference type="Pfam" id="PF12072">
    <property type="entry name" value="RNase_Y_N"/>
    <property type="match status" value="1"/>
</dbReference>
<evidence type="ECO:0000313" key="12">
    <source>
        <dbReference type="Proteomes" id="UP001242811"/>
    </source>
</evidence>
<dbReference type="Pfam" id="PF00013">
    <property type="entry name" value="KH_1"/>
    <property type="match status" value="1"/>
</dbReference>
<dbReference type="Proteomes" id="UP001242811">
    <property type="component" value="Unassembled WGS sequence"/>
</dbReference>
<reference evidence="11 12" key="1">
    <citation type="submission" date="2023-07" db="EMBL/GenBank/DDBJ databases">
        <title>Genomic Encyclopedia of Type Strains, Phase IV (KMG-IV): sequencing the most valuable type-strain genomes for metagenomic binning, comparative biology and taxonomic classification.</title>
        <authorList>
            <person name="Goeker M."/>
        </authorList>
    </citation>
    <scope>NUCLEOTIDE SEQUENCE [LARGE SCALE GENOMIC DNA]</scope>
    <source>
        <strain evidence="11 12">DSM 14914</strain>
    </source>
</reference>
<keyword evidence="4 7" id="KW-0378">Hydrolase</keyword>
<evidence type="ECO:0000256" key="3">
    <source>
        <dbReference type="ARBA" id="ARBA00022759"/>
    </source>
</evidence>
<dbReference type="EMBL" id="JAUSWA010000012">
    <property type="protein sequence ID" value="MDQ0494350.1"/>
    <property type="molecule type" value="Genomic_DNA"/>
</dbReference>
<dbReference type="HAMAP" id="MF_00335">
    <property type="entry name" value="RNase_Y"/>
    <property type="match status" value="1"/>
</dbReference>